<dbReference type="RefSeq" id="WP_036990504.1">
    <property type="nucleotide sequence ID" value="NZ_FOGN01000005.1"/>
</dbReference>
<evidence type="ECO:0000313" key="2">
    <source>
        <dbReference type="EMBL" id="SFM16041.1"/>
    </source>
</evidence>
<gene>
    <name evidence="3" type="ORF">FA869_08930</name>
    <name evidence="2" type="ORF">SAMN04487855_2548</name>
    <name evidence="1" type="ORF">SAMN05216589_2672</name>
</gene>
<dbReference type="InterPro" id="IPR011978">
    <property type="entry name" value="YgfB-like"/>
</dbReference>
<dbReference type="Proteomes" id="UP000305198">
    <property type="component" value="Unassembled WGS sequence"/>
</dbReference>
<dbReference type="EMBL" id="FOUA01000005">
    <property type="protein sequence ID" value="SFM16041.1"/>
    <property type="molecule type" value="Genomic_DNA"/>
</dbReference>
<evidence type="ECO:0000313" key="6">
    <source>
        <dbReference type="Proteomes" id="UP000305198"/>
    </source>
</evidence>
<evidence type="ECO:0000313" key="3">
    <source>
        <dbReference type="EMBL" id="TKA92492.1"/>
    </source>
</evidence>
<dbReference type="EMBL" id="FOGN01000005">
    <property type="protein sequence ID" value="SES19940.1"/>
    <property type="molecule type" value="Genomic_DNA"/>
</dbReference>
<keyword evidence="4" id="KW-1185">Reference proteome</keyword>
<dbReference type="NCBIfam" id="TIGR02292">
    <property type="entry name" value="ygfB_yecA"/>
    <property type="match status" value="1"/>
</dbReference>
<dbReference type="EMBL" id="SWAV01000002">
    <property type="protein sequence ID" value="TKA92492.1"/>
    <property type="molecule type" value="Genomic_DNA"/>
</dbReference>
<dbReference type="STRING" id="653930.SAMN05216589_2672"/>
<dbReference type="OrthoDB" id="7008537at2"/>
<reference evidence="4 5" key="1">
    <citation type="submission" date="2016-10" db="EMBL/GenBank/DDBJ databases">
        <authorList>
            <person name="de Groot N.N."/>
        </authorList>
    </citation>
    <scope>NUCLEOTIDE SEQUENCE [LARGE SCALE GENOMIC DNA]</scope>
    <source>
        <strain evidence="2 4">CGMCC 1.9095</strain>
        <strain evidence="1 5">DSM 22558</strain>
    </source>
</reference>
<dbReference type="SUPFAM" id="SSF101327">
    <property type="entry name" value="YgfB-like"/>
    <property type="match status" value="1"/>
</dbReference>
<sequence>MSFADQLERLQQFLDADDLHDEALDYLAGHGYLTALSISPVDVPEQEWMFELFAEEPQYTDEAQKADIENTLRELKSLIERILASDEELEPPCELTLGDEPDLSDLRSWCVGFLEGVFIREEDWFAQDEETVSELLLPIMVGSGLFEDQPEFAEIARDEEMVQDMLDHIPDVLTQLYLLFQAPEEKARPALLDPRH</sequence>
<evidence type="ECO:0000313" key="1">
    <source>
        <dbReference type="EMBL" id="SES19940.1"/>
    </source>
</evidence>
<organism evidence="3 6">
    <name type="scientific">Halopseudomonas bauzanensis</name>
    <dbReference type="NCBI Taxonomy" id="653930"/>
    <lineage>
        <taxon>Bacteria</taxon>
        <taxon>Pseudomonadati</taxon>
        <taxon>Pseudomonadota</taxon>
        <taxon>Gammaproteobacteria</taxon>
        <taxon>Pseudomonadales</taxon>
        <taxon>Pseudomonadaceae</taxon>
        <taxon>Halopseudomonas</taxon>
    </lineage>
</organism>
<protein>
    <submittedName>
        <fullName evidence="3">UPF0149 family protein</fullName>
    </submittedName>
</protein>
<dbReference type="Proteomes" id="UP000186599">
    <property type="component" value="Unassembled WGS sequence"/>
</dbReference>
<dbReference type="Gene3D" id="1.20.120.740">
    <property type="entry name" value="YgfB uncharacterised protein family UPF0149, PF03695"/>
    <property type="match status" value="1"/>
</dbReference>
<reference evidence="3 6" key="2">
    <citation type="submission" date="2019-04" db="EMBL/GenBank/DDBJ databases">
        <title>Crypto-aerobic microbial life in anoxic (sulfidic) marine sediments.</title>
        <authorList>
            <person name="Bhattacharya S."/>
            <person name="Roy C."/>
            <person name="Mondal N."/>
            <person name="Sarkar J."/>
            <person name="Mandal S."/>
            <person name="Rameez M.J."/>
            <person name="Ghosh W."/>
        </authorList>
    </citation>
    <scope>NUCLEOTIDE SEQUENCE [LARGE SCALE GENOMIC DNA]</scope>
    <source>
        <strain evidence="3 6">SBBB</strain>
    </source>
</reference>
<dbReference type="Pfam" id="PF03695">
    <property type="entry name" value="UPF0149"/>
    <property type="match status" value="1"/>
</dbReference>
<dbReference type="Proteomes" id="UP000186904">
    <property type="component" value="Unassembled WGS sequence"/>
</dbReference>
<proteinExistence type="predicted"/>
<dbReference type="AlphaFoldDB" id="A0A031MF62"/>
<evidence type="ECO:0000313" key="5">
    <source>
        <dbReference type="Proteomes" id="UP000186904"/>
    </source>
</evidence>
<dbReference type="InterPro" id="IPR036255">
    <property type="entry name" value="YgfB-like_sf"/>
</dbReference>
<evidence type="ECO:0000313" key="4">
    <source>
        <dbReference type="Proteomes" id="UP000186599"/>
    </source>
</evidence>
<accession>A0A031MF62</accession>
<name>A0A031MF62_9GAMM</name>